<dbReference type="InterPro" id="IPR049324">
    <property type="entry name" value="P2_N_fungal_virus"/>
</dbReference>
<organism evidence="3">
    <name type="scientific">Cryphonectria nitschkei chrysovirus 1</name>
    <dbReference type="NCBI Taxonomy" id="399394"/>
    <lineage>
        <taxon>Viruses</taxon>
        <taxon>Riboviria</taxon>
        <taxon>Orthornavirae</taxon>
        <taxon>Duplornaviricota</taxon>
        <taxon>Chrymotiviricetes</taxon>
        <taxon>Ghabrivirales</taxon>
        <taxon>Alphatotivirineae</taxon>
        <taxon>Chrysoviridae</taxon>
        <taxon>Alphachrysovirus</taxon>
        <taxon>Alphachrysovirus cryphonectriae</taxon>
    </lineage>
</organism>
<protein>
    <submittedName>
        <fullName evidence="3">Capsid protein</fullName>
    </submittedName>
</protein>
<gene>
    <name evidence="3" type="primary">CP</name>
</gene>
<evidence type="ECO:0000313" key="3">
    <source>
        <dbReference type="EMBL" id="BBJ21308.1"/>
    </source>
</evidence>
<feature type="compositionally biased region" description="Polar residues" evidence="1">
    <location>
        <begin position="592"/>
        <end position="602"/>
    </location>
</feature>
<feature type="region of interest" description="Disordered" evidence="1">
    <location>
        <begin position="543"/>
        <end position="614"/>
    </location>
</feature>
<dbReference type="EMBL" id="LC062730">
    <property type="protein sequence ID" value="BBJ21308.1"/>
    <property type="molecule type" value="Genomic_RNA"/>
</dbReference>
<reference evidence="3" key="1">
    <citation type="submission" date="2015-06" db="EMBL/GenBank/DDBJ databases">
        <title>Characterization of dsRNA viruses isolated from filamentous fungi.</title>
        <authorList>
            <person name="Chiba S."/>
            <person name="Suzuki N."/>
            <person name="Kondo H."/>
        </authorList>
    </citation>
    <scope>NUCLEOTIDE SEQUENCE</scope>
    <source>
        <strain evidence="3">105</strain>
    </source>
</reference>
<feature type="compositionally biased region" description="Basic and acidic residues" evidence="1">
    <location>
        <begin position="543"/>
        <end position="555"/>
    </location>
</feature>
<dbReference type="Pfam" id="PF21685">
    <property type="entry name" value="Fungal_virus_P2_N"/>
    <property type="match status" value="1"/>
</dbReference>
<proteinExistence type="predicted"/>
<evidence type="ECO:0000259" key="2">
    <source>
        <dbReference type="Pfam" id="PF21685"/>
    </source>
</evidence>
<feature type="domain" description="Capsid protein N-terminal" evidence="2">
    <location>
        <begin position="89"/>
        <end position="452"/>
    </location>
</feature>
<evidence type="ECO:0000256" key="1">
    <source>
        <dbReference type="SAM" id="MobiDB-lite"/>
    </source>
</evidence>
<accession>A0A6F8PD41</accession>
<sequence>MSHYVSNSEQKYSEREATFIAIRGAANAVINARAEADSLKVWEPSKGELQDNQVRATTARRIEDIVSCFSTSQIGSLEFLSQPSFAVNYNVYGDLKREPVIGENTNSIGINVDWSVNDVNVRVIPGQLQKLVMHESLVAVGRNGIRSREDISKATGWSRQALQNLSADEANNLQYAINVACGGASKLTRLVKGMMLYLEVLKAGELTVKMRPLTHMNYTETDVAAAGRTSDRSYIYNSLPGAEMHELVLTCMASAYPRPGCVSNVSIPSDPPVNVMIARGTQVTTPLNRRLNPVMVMSSVCRYATDTDCGSQLHAALLIASSLSQNRYFECATLPKVVSYADMLMPAVTKTDSQSARPQVTQELVVSLGRLHQMVSFATVKDLATAAELSASKRVAADTHVLEYLSRHARVTRLMGMQLTGVPILEGTDELDYISGLTKEHLSAILGTSILEALWLCGHSASVCENGVFSALKRGKHDLTAGGGGIAVLHEEIREAGAVVTGFNLPQGQFFTEGVNLGRATPFKPPKRTRVKMPITHAHECEVSKGRTVVTRREGGITSKRSSLLSPPRVTRSRSSNGSVGSIAGRIVSFNPKLSSPPSYRTDSPDDPSEQLASQDGLFDEPEADRQSWQSVVEEATGVEIKATSLVPRDASLMSDDPTEVAIYDRAGVLLTDNPTVMAEKVYQIRGRGPVPTERLMRKIGAEMLEYDGYGRDSEEMVNILISRRMIGAWWERADMAKMLVERGVGTITYIPTESKMQKLLSGAGLRKESQIATSMGRAWVGDVHDLKRSDWPKVVNSIPMMDYLARYGVGEDDKGFGGLLRMTLVRWLSIHPDFEESNMLALVGWARGLSVSAITPVPGEVLPYFDDSFIEMEYANRSSSITVRAFDRADSKLLLLATMSGNKRWVSQEMVTKLGKEFIIPTAIRAILLRKNYRL</sequence>
<name>A0A6F8PD41_9VIRU</name>